<dbReference type="RefSeq" id="WP_100732778.1">
    <property type="nucleotide sequence ID" value="NZ_MKXG01000094.1"/>
</dbReference>
<dbReference type="EMBL" id="MKXG01000094">
    <property type="protein sequence ID" value="PJZ16939.1"/>
    <property type="molecule type" value="Genomic_DNA"/>
</dbReference>
<organism evidence="1 2">
    <name type="scientific">Lactobacillus crispatus</name>
    <dbReference type="NCBI Taxonomy" id="47770"/>
    <lineage>
        <taxon>Bacteria</taxon>
        <taxon>Bacillati</taxon>
        <taxon>Bacillota</taxon>
        <taxon>Bacilli</taxon>
        <taxon>Lactobacillales</taxon>
        <taxon>Lactobacillaceae</taxon>
        <taxon>Lactobacillus</taxon>
    </lineage>
</organism>
<gene>
    <name evidence="1" type="ORF">BHU41_08195</name>
</gene>
<reference evidence="1 2" key="1">
    <citation type="submission" date="2016-10" db="EMBL/GenBank/DDBJ databases">
        <title>WGS of isloates from the oral cavity of healthy individuals.</title>
        <authorList>
            <person name="Sharma S."/>
            <person name="Pal V.K."/>
            <person name="Patil P.B."/>
            <person name="Korpole S."/>
            <person name="Grover V."/>
        </authorList>
    </citation>
    <scope>NUCLEOTIDE SEQUENCE [LARGE SCALE GENOMIC DNA]</scope>
    <source>
        <strain evidence="1 2">DISK12</strain>
    </source>
</reference>
<name>A0A2M9WNE1_9LACO</name>
<accession>A0A2M9WNE1</accession>
<evidence type="ECO:0000313" key="1">
    <source>
        <dbReference type="EMBL" id="PJZ16939.1"/>
    </source>
</evidence>
<comment type="caution">
    <text evidence="1">The sequence shown here is derived from an EMBL/GenBank/DDBJ whole genome shotgun (WGS) entry which is preliminary data.</text>
</comment>
<proteinExistence type="predicted"/>
<dbReference type="Proteomes" id="UP000231914">
    <property type="component" value="Unassembled WGS sequence"/>
</dbReference>
<dbReference type="AlphaFoldDB" id="A0A2M9WNE1"/>
<sequence>MQEQKETTGNNIKVKRAEVEYTKAQIKQANLFPGTNNMALVNAALEDNKTYTIAEAKKAIEDFKGGM</sequence>
<evidence type="ECO:0000313" key="2">
    <source>
        <dbReference type="Proteomes" id="UP000231914"/>
    </source>
</evidence>
<protein>
    <submittedName>
        <fullName evidence="1">Uncharacterized protein</fullName>
    </submittedName>
</protein>